<dbReference type="GO" id="GO:0008168">
    <property type="term" value="F:methyltransferase activity"/>
    <property type="evidence" value="ECO:0007669"/>
    <property type="project" value="UniProtKB-KW"/>
</dbReference>
<accession>A0A7J6VCM5</accession>
<evidence type="ECO:0000259" key="1">
    <source>
        <dbReference type="Pfam" id="PF03101"/>
    </source>
</evidence>
<dbReference type="PANTHER" id="PTHR46328:SF27">
    <property type="entry name" value="OS12G0287500 PROTEIN"/>
    <property type="match status" value="1"/>
</dbReference>
<dbReference type="SUPFAM" id="SSF53335">
    <property type="entry name" value="S-adenosyl-L-methionine-dependent methyltransferases"/>
    <property type="match status" value="1"/>
</dbReference>
<dbReference type="InterPro" id="IPR004330">
    <property type="entry name" value="FAR1_DNA_bnd_dom"/>
</dbReference>
<sequence length="664" mass="75093">MWRRVSIRSKRWNRRMYSTQTQRCLIEDEGDWSYSSEWWGNNNDSDGQTVLRSTSDYGNGIISVVAHPCSKPDAVHWTSMEKWLQQRYAKIHPEDEQNGHFTVLGYQWRVLRFNDFTRQSTVKIMAACRTSDPSSVCIMQQPHILAVPYLKSMLSVGLASLASCNFDLRRAVHGEKPMNILCIGHGGGSLPLFLASSIRGATVDVVEIDPLVISASIQAMGFPAFAKVKPSGERAIAHPEMVDELLWKDTHERLFVYESDAAEFILKTTKVYDLVLIDAYDGADIFPHKLWDQNGSFLETLRSRLQPDHGTVVVNLHADSDIMDSDGNDVISDEQLLPMGKYVPRVCQAYKEALVGNGSDRDLGLAFVASVPWLCNSSLVVSRGFEVDGMMPKSNLVLNTLVNKSQEVEDSLNLSFSCLQYIKNGFVLMDKEEVDLNDGVFNDAADSSNKVSDGLHSDFRNGKFEETESAHSHMAKFEDDEIIPKVGMVFDTMKEAYDYYNEYARTKGLSVRRRRTNKKRGDPSRVILQTLCCSCEGQYTNVNTPKRRREDKRFGCLAEFQIKLNQNEKYVLTKFVATHTHDLDPPSIKRWTKSSKDENVFSSDGNAIHPLYEARYCQLAEIAQQIVAMGVKSEALFLFVREKLLELKAKLDDFANSEEGHCQS</sequence>
<dbReference type="GO" id="GO:0032259">
    <property type="term" value="P:methylation"/>
    <property type="evidence" value="ECO:0007669"/>
    <property type="project" value="UniProtKB-KW"/>
</dbReference>
<name>A0A7J6VCM5_THATH</name>
<reference evidence="2 3" key="1">
    <citation type="submission" date="2020-06" db="EMBL/GenBank/DDBJ databases">
        <title>Transcriptomic and genomic resources for Thalictrum thalictroides and T. hernandezii: Facilitating candidate gene discovery in an emerging model plant lineage.</title>
        <authorList>
            <person name="Arias T."/>
            <person name="Riano-Pachon D.M."/>
            <person name="Di Stilio V.S."/>
        </authorList>
    </citation>
    <scope>NUCLEOTIDE SEQUENCE [LARGE SCALE GENOMIC DNA]</scope>
    <source>
        <strain evidence="3">cv. WT478/WT964</strain>
        <tissue evidence="2">Leaves</tissue>
    </source>
</reference>
<gene>
    <name evidence="2" type="ORF">FRX31_028462</name>
</gene>
<protein>
    <submittedName>
        <fullName evidence="2">S-adenosyl-l-methionine-dependent methyltransferases superfamily protein</fullName>
    </submittedName>
</protein>
<dbReference type="InterPro" id="IPR029063">
    <property type="entry name" value="SAM-dependent_MTases_sf"/>
</dbReference>
<keyword evidence="2" id="KW-0808">Transferase</keyword>
<dbReference type="PANTHER" id="PTHR46328">
    <property type="entry name" value="FAR-RED IMPAIRED RESPONSIVE (FAR1) FAMILY PROTEIN-RELATED"/>
    <property type="match status" value="1"/>
</dbReference>
<dbReference type="AlphaFoldDB" id="A0A7J6VCM5"/>
<organism evidence="2 3">
    <name type="scientific">Thalictrum thalictroides</name>
    <name type="common">Rue-anemone</name>
    <name type="synonym">Anemone thalictroides</name>
    <dbReference type="NCBI Taxonomy" id="46969"/>
    <lineage>
        <taxon>Eukaryota</taxon>
        <taxon>Viridiplantae</taxon>
        <taxon>Streptophyta</taxon>
        <taxon>Embryophyta</taxon>
        <taxon>Tracheophyta</taxon>
        <taxon>Spermatophyta</taxon>
        <taxon>Magnoliopsida</taxon>
        <taxon>Ranunculales</taxon>
        <taxon>Ranunculaceae</taxon>
        <taxon>Thalictroideae</taxon>
        <taxon>Thalictrum</taxon>
    </lineage>
</organism>
<dbReference type="OrthoDB" id="411785at2759"/>
<dbReference type="Gene3D" id="3.40.50.150">
    <property type="entry name" value="Vaccinia Virus protein VP39"/>
    <property type="match status" value="1"/>
</dbReference>
<keyword evidence="3" id="KW-1185">Reference proteome</keyword>
<feature type="domain" description="FAR1" evidence="1">
    <location>
        <begin position="498"/>
        <end position="584"/>
    </location>
</feature>
<dbReference type="EMBL" id="JABWDY010035496">
    <property type="protein sequence ID" value="KAF5181955.1"/>
    <property type="molecule type" value="Genomic_DNA"/>
</dbReference>
<keyword evidence="2" id="KW-0489">Methyltransferase</keyword>
<dbReference type="Proteomes" id="UP000554482">
    <property type="component" value="Unassembled WGS sequence"/>
</dbReference>
<proteinExistence type="predicted"/>
<evidence type="ECO:0000313" key="2">
    <source>
        <dbReference type="EMBL" id="KAF5181955.1"/>
    </source>
</evidence>
<comment type="caution">
    <text evidence="2">The sequence shown here is derived from an EMBL/GenBank/DDBJ whole genome shotgun (WGS) entry which is preliminary data.</text>
</comment>
<evidence type="ECO:0000313" key="3">
    <source>
        <dbReference type="Proteomes" id="UP000554482"/>
    </source>
</evidence>
<dbReference type="Pfam" id="PF03101">
    <property type="entry name" value="FAR1"/>
    <property type="match status" value="1"/>
</dbReference>